<dbReference type="PIRSF" id="PIRSF003230">
    <property type="entry name" value="YbgC"/>
    <property type="match status" value="1"/>
</dbReference>
<evidence type="ECO:0000256" key="1">
    <source>
        <dbReference type="ARBA" id="ARBA00005953"/>
    </source>
</evidence>
<dbReference type="PANTHER" id="PTHR31793:SF27">
    <property type="entry name" value="NOVEL THIOESTERASE SUPERFAMILY DOMAIN AND SAPOSIN A-TYPE DOMAIN CONTAINING PROTEIN (0610012H03RIK)"/>
    <property type="match status" value="1"/>
</dbReference>
<dbReference type="InterPro" id="IPR006684">
    <property type="entry name" value="YbgC/YbaW"/>
</dbReference>
<dbReference type="Pfam" id="PF13279">
    <property type="entry name" value="4HBT_2"/>
    <property type="match status" value="1"/>
</dbReference>
<reference evidence="3 4" key="1">
    <citation type="journal article" date="2020" name="New Microbes New Infect">
        <title>Sellimonas caecigallum sp. nov., description and genome sequence of a new member of the Sellimonas genus isolated from the cecum of feral chicken.</title>
        <authorList>
            <person name="Wongkuna S."/>
            <person name="Ghimire S."/>
            <person name="Antony L."/>
            <person name="Chankhamhaengdecha S."/>
            <person name="Janvilisri T."/>
            <person name="Scaria J."/>
        </authorList>
    </citation>
    <scope>NUCLEOTIDE SEQUENCE [LARGE SCALE GENOMIC DNA]</scope>
    <source>
        <strain evidence="3 4">SW451</strain>
    </source>
</reference>
<protein>
    <submittedName>
        <fullName evidence="3">Acyl-CoA thioesterase</fullName>
    </submittedName>
</protein>
<proteinExistence type="inferred from homology"/>
<dbReference type="Proteomes" id="UP000779049">
    <property type="component" value="Unassembled WGS sequence"/>
</dbReference>
<dbReference type="NCBIfam" id="TIGR00051">
    <property type="entry name" value="YbgC/FadM family acyl-CoA thioesterase"/>
    <property type="match status" value="1"/>
</dbReference>
<comment type="caution">
    <text evidence="3">The sequence shown here is derived from an EMBL/GenBank/DDBJ whole genome shotgun (WGS) entry which is preliminary data.</text>
</comment>
<keyword evidence="2" id="KW-0378">Hydrolase</keyword>
<keyword evidence="4" id="KW-1185">Reference proteome</keyword>
<evidence type="ECO:0000313" key="3">
    <source>
        <dbReference type="EMBL" id="MBY0757516.1"/>
    </source>
</evidence>
<accession>A0ABS7L368</accession>
<organism evidence="3 4">
    <name type="scientific">Sellimonas caecigallum</name>
    <dbReference type="NCBI Taxonomy" id="2592333"/>
    <lineage>
        <taxon>Bacteria</taxon>
        <taxon>Bacillati</taxon>
        <taxon>Bacillota</taxon>
        <taxon>Clostridia</taxon>
        <taxon>Lachnospirales</taxon>
        <taxon>Lachnospiraceae</taxon>
        <taxon>Sellimonas</taxon>
    </lineage>
</organism>
<dbReference type="PANTHER" id="PTHR31793">
    <property type="entry name" value="4-HYDROXYBENZOYL-COA THIOESTERASE FAMILY MEMBER"/>
    <property type="match status" value="1"/>
</dbReference>
<dbReference type="InterPro" id="IPR029069">
    <property type="entry name" value="HotDog_dom_sf"/>
</dbReference>
<dbReference type="Gene3D" id="3.10.129.10">
    <property type="entry name" value="Hotdog Thioesterase"/>
    <property type="match status" value="1"/>
</dbReference>
<evidence type="ECO:0000313" key="4">
    <source>
        <dbReference type="Proteomes" id="UP000779049"/>
    </source>
</evidence>
<dbReference type="SUPFAM" id="SSF54637">
    <property type="entry name" value="Thioesterase/thiol ester dehydrase-isomerase"/>
    <property type="match status" value="1"/>
</dbReference>
<sequence>MKPYVHKVHYYETDQMGVTHHSNYIRWMEEARVAFLEEAGWGYDRMEREGISSPVIHVDCDYKKTTTFPDEVEISVEVEEYNGVRLLIRYTMKEKESQKIVAKGHSGHCFLNPEGVPIRMKKQFPELDHMLRELCECTE</sequence>
<gene>
    <name evidence="3" type="ORF">FLB61_00065</name>
</gene>
<comment type="similarity">
    <text evidence="1">Belongs to the 4-hydroxybenzoyl-CoA thioesterase family.</text>
</comment>
<dbReference type="RefSeq" id="WP_087199684.1">
    <property type="nucleotide sequence ID" value="NZ_CP173660.1"/>
</dbReference>
<dbReference type="CDD" id="cd00586">
    <property type="entry name" value="4HBT"/>
    <property type="match status" value="1"/>
</dbReference>
<dbReference type="EMBL" id="VIRV01000001">
    <property type="protein sequence ID" value="MBY0757516.1"/>
    <property type="molecule type" value="Genomic_DNA"/>
</dbReference>
<name>A0ABS7L368_9FIRM</name>
<dbReference type="InterPro" id="IPR050563">
    <property type="entry name" value="4-hydroxybenzoyl-CoA_TE"/>
</dbReference>
<evidence type="ECO:0000256" key="2">
    <source>
        <dbReference type="ARBA" id="ARBA00022801"/>
    </source>
</evidence>